<protein>
    <submittedName>
        <fullName evidence="1">Uncharacterized protein</fullName>
    </submittedName>
</protein>
<accession>A0A0V8JQ81</accession>
<name>A0A0V8JQ81_9BACI</name>
<evidence type="ECO:0000313" key="2">
    <source>
        <dbReference type="Proteomes" id="UP000053681"/>
    </source>
</evidence>
<dbReference type="AlphaFoldDB" id="A0A0V8JQ81"/>
<dbReference type="RefSeq" id="WP_062686403.1">
    <property type="nucleotide sequence ID" value="NZ_KQ758630.1"/>
</dbReference>
<gene>
    <name evidence="1" type="ORF">AS180_03525</name>
</gene>
<organism evidence="1 2">
    <name type="scientific">Priestia veravalensis</name>
    <dbReference type="NCBI Taxonomy" id="1414648"/>
    <lineage>
        <taxon>Bacteria</taxon>
        <taxon>Bacillati</taxon>
        <taxon>Bacillota</taxon>
        <taxon>Bacilli</taxon>
        <taxon>Bacillales</taxon>
        <taxon>Bacillaceae</taxon>
        <taxon>Priestia</taxon>
    </lineage>
</organism>
<evidence type="ECO:0000313" key="1">
    <source>
        <dbReference type="EMBL" id="KSU89211.1"/>
    </source>
</evidence>
<comment type="caution">
    <text evidence="1">The sequence shown here is derived from an EMBL/GenBank/DDBJ whole genome shotgun (WGS) entry which is preliminary data.</text>
</comment>
<reference evidence="1 2" key="1">
    <citation type="submission" date="2015-11" db="EMBL/GenBank/DDBJ databases">
        <title>Bacillus caseinolyticus sp nov.</title>
        <authorList>
            <person name="Dastager S.G."/>
            <person name="Mawlankar R."/>
        </authorList>
    </citation>
    <scope>NUCLEOTIDE SEQUENCE [LARGE SCALE GENOMIC DNA]</scope>
    <source>
        <strain evidence="1 2">SGD-V-76</strain>
    </source>
</reference>
<dbReference type="Proteomes" id="UP000053681">
    <property type="component" value="Unassembled WGS sequence"/>
</dbReference>
<dbReference type="EMBL" id="LNQP01000008">
    <property type="protein sequence ID" value="KSU89211.1"/>
    <property type="molecule type" value="Genomic_DNA"/>
</dbReference>
<sequence length="110" mass="12652">MENLKEELQDLLLGKGEKATVKEAIHDIYSQMEIPDIRVKLGADRLFDVVEVLNSKYKLNGFFSLGKEETKFILFVYGDEYGLTEVRYSVEEAFVLDVVDEAHMLAFLNK</sequence>
<proteinExistence type="predicted"/>
<keyword evidence="2" id="KW-1185">Reference proteome</keyword>